<comment type="similarity">
    <text evidence="1 6">Belongs to the aldehyde dehydrogenase family.</text>
</comment>
<dbReference type="EC" id="1.2.1.3" evidence="3"/>
<protein>
    <recommendedName>
        <fullName evidence="3">aldehyde dehydrogenase (NAD(+))</fullName>
        <ecNumber evidence="3">1.2.1.3</ecNumber>
    </recommendedName>
</protein>
<evidence type="ECO:0000256" key="5">
    <source>
        <dbReference type="PROSITE-ProRule" id="PRU10007"/>
    </source>
</evidence>
<sequence length="448" mass="48045">MPFPIPTSKIENRHFINGSFSSSSDSGTFKLTSPYNHEKITDMCEATVDDTNRAVAAAKAAFPAWVALDPPTRGGYLKKLAALILESGNELAQLDAMSMGRPISTYFDPYMAASTFEYYAQAGYEAKGETSLNTPGFVNMTFRQPIGPVSAKLASLCKEAGFPPGVLNVLSGHGTPSGSTLASHMDIRLISFTGSTATGRKIQAAAATSNLKKVVLELGGKSPALVFEDANIARAAGETAASMSLLMGQVCIANSRIYVQNTVAEEFKEAFIANFKAAKKGDPLMPETQQGPQADEVQHERIKSFLDSASKGQGKLALGGGATQVDGQGYFIEPTVYTDVDENERTQKEEVFGPFVNINTFKTEEEAIEKANATEYGLFASVYTKDISRAMRVAKAFESGNVGVNCTSPTHAADMPFGGYKMSGQGREGYGYSLFEYLEVKAITIKLE</sequence>
<dbReference type="AlphaFoldDB" id="A0AAJ0DCS4"/>
<dbReference type="Pfam" id="PF00171">
    <property type="entry name" value="Aldedh"/>
    <property type="match status" value="1"/>
</dbReference>
<dbReference type="InterPro" id="IPR016161">
    <property type="entry name" value="Ald_DH/histidinol_DH"/>
</dbReference>
<accession>A0AAJ0DCS4</accession>
<organism evidence="8 9">
    <name type="scientific">Extremus antarcticus</name>
    <dbReference type="NCBI Taxonomy" id="702011"/>
    <lineage>
        <taxon>Eukaryota</taxon>
        <taxon>Fungi</taxon>
        <taxon>Dikarya</taxon>
        <taxon>Ascomycota</taxon>
        <taxon>Pezizomycotina</taxon>
        <taxon>Dothideomycetes</taxon>
        <taxon>Dothideomycetidae</taxon>
        <taxon>Mycosphaerellales</taxon>
        <taxon>Extremaceae</taxon>
        <taxon>Extremus</taxon>
    </lineage>
</organism>
<dbReference type="Gene3D" id="3.40.309.10">
    <property type="entry name" value="Aldehyde Dehydrogenase, Chain A, domain 2"/>
    <property type="match status" value="1"/>
</dbReference>
<dbReference type="Gene3D" id="3.40.605.10">
    <property type="entry name" value="Aldehyde Dehydrogenase, Chain A, domain 1"/>
    <property type="match status" value="2"/>
</dbReference>
<gene>
    <name evidence="8" type="ORF">LTR09_010835</name>
</gene>
<evidence type="ECO:0000256" key="4">
    <source>
        <dbReference type="ARBA" id="ARBA00049194"/>
    </source>
</evidence>
<feature type="domain" description="Aldehyde dehydrogenase" evidence="7">
    <location>
        <begin position="150"/>
        <end position="443"/>
    </location>
</feature>
<dbReference type="InterPro" id="IPR016162">
    <property type="entry name" value="Ald_DH_N"/>
</dbReference>
<evidence type="ECO:0000259" key="7">
    <source>
        <dbReference type="Pfam" id="PF00171"/>
    </source>
</evidence>
<keyword evidence="9" id="KW-1185">Reference proteome</keyword>
<evidence type="ECO:0000256" key="1">
    <source>
        <dbReference type="ARBA" id="ARBA00009986"/>
    </source>
</evidence>
<comment type="catalytic activity">
    <reaction evidence="4">
        <text>an aldehyde + NAD(+) + H2O = a carboxylate + NADH + 2 H(+)</text>
        <dbReference type="Rhea" id="RHEA:16185"/>
        <dbReference type="ChEBI" id="CHEBI:15377"/>
        <dbReference type="ChEBI" id="CHEBI:15378"/>
        <dbReference type="ChEBI" id="CHEBI:17478"/>
        <dbReference type="ChEBI" id="CHEBI:29067"/>
        <dbReference type="ChEBI" id="CHEBI:57540"/>
        <dbReference type="ChEBI" id="CHEBI:57945"/>
        <dbReference type="EC" id="1.2.1.3"/>
    </reaction>
</comment>
<dbReference type="FunFam" id="3.40.309.10:FF:000012">
    <property type="entry name" value="Betaine aldehyde dehydrogenase"/>
    <property type="match status" value="1"/>
</dbReference>
<keyword evidence="2 6" id="KW-0560">Oxidoreductase</keyword>
<comment type="caution">
    <text evidence="8">The sequence shown here is derived from an EMBL/GenBank/DDBJ whole genome shotgun (WGS) entry which is preliminary data.</text>
</comment>
<evidence type="ECO:0000313" key="9">
    <source>
        <dbReference type="Proteomes" id="UP001271007"/>
    </source>
</evidence>
<dbReference type="InterPro" id="IPR015590">
    <property type="entry name" value="Aldehyde_DH_dom"/>
</dbReference>
<dbReference type="PROSITE" id="PS00687">
    <property type="entry name" value="ALDEHYDE_DEHYDR_GLU"/>
    <property type="match status" value="1"/>
</dbReference>
<proteinExistence type="inferred from homology"/>
<name>A0AAJ0DCS4_9PEZI</name>
<dbReference type="PANTHER" id="PTHR11699">
    <property type="entry name" value="ALDEHYDE DEHYDROGENASE-RELATED"/>
    <property type="match status" value="1"/>
</dbReference>
<feature type="active site" evidence="5">
    <location>
        <position position="217"/>
    </location>
</feature>
<evidence type="ECO:0000256" key="2">
    <source>
        <dbReference type="ARBA" id="ARBA00023002"/>
    </source>
</evidence>
<evidence type="ECO:0000256" key="3">
    <source>
        <dbReference type="ARBA" id="ARBA00024226"/>
    </source>
</evidence>
<dbReference type="GO" id="GO:0004029">
    <property type="term" value="F:aldehyde dehydrogenase (NAD+) activity"/>
    <property type="evidence" value="ECO:0007669"/>
    <property type="project" value="UniProtKB-EC"/>
</dbReference>
<dbReference type="Proteomes" id="UP001271007">
    <property type="component" value="Unassembled WGS sequence"/>
</dbReference>
<evidence type="ECO:0000313" key="8">
    <source>
        <dbReference type="EMBL" id="KAK3047721.1"/>
    </source>
</evidence>
<dbReference type="InterPro" id="IPR016163">
    <property type="entry name" value="Ald_DH_C"/>
</dbReference>
<evidence type="ECO:0000256" key="6">
    <source>
        <dbReference type="RuleBase" id="RU003345"/>
    </source>
</evidence>
<reference evidence="8" key="1">
    <citation type="submission" date="2023-04" db="EMBL/GenBank/DDBJ databases">
        <title>Black Yeasts Isolated from many extreme environments.</title>
        <authorList>
            <person name="Coleine C."/>
            <person name="Stajich J.E."/>
            <person name="Selbmann L."/>
        </authorList>
    </citation>
    <scope>NUCLEOTIDE SEQUENCE</scope>
    <source>
        <strain evidence="8">CCFEE 5312</strain>
    </source>
</reference>
<dbReference type="InterPro" id="IPR029510">
    <property type="entry name" value="Ald_DH_CS_GLU"/>
</dbReference>
<dbReference type="SUPFAM" id="SSF53720">
    <property type="entry name" value="ALDH-like"/>
    <property type="match status" value="1"/>
</dbReference>
<dbReference type="EMBL" id="JAWDJX010000057">
    <property type="protein sequence ID" value="KAK3047721.1"/>
    <property type="molecule type" value="Genomic_DNA"/>
</dbReference>